<feature type="transmembrane region" description="Helical" evidence="1">
    <location>
        <begin position="78"/>
        <end position="97"/>
    </location>
</feature>
<proteinExistence type="predicted"/>
<accession>A0A7K1UKH3</accession>
<feature type="transmembrane region" description="Helical" evidence="1">
    <location>
        <begin position="167"/>
        <end position="187"/>
    </location>
</feature>
<gene>
    <name evidence="2" type="ORF">GNZ21_11470</name>
</gene>
<dbReference type="AlphaFoldDB" id="A0A7K1UKH3"/>
<reference evidence="2 3" key="1">
    <citation type="submission" date="2019-12" db="EMBL/GenBank/DDBJ databases">
        <title>Nesterenkonia muleiensis sp. nov., a novel actinobacterium isolated from sap of Populus euphratica.</title>
        <authorList>
            <person name="Wang R."/>
        </authorList>
    </citation>
    <scope>NUCLEOTIDE SEQUENCE [LARGE SCALE GENOMIC DNA]</scope>
    <source>
        <strain evidence="2 3">F10</strain>
    </source>
</reference>
<feature type="transmembrane region" description="Helical" evidence="1">
    <location>
        <begin position="143"/>
        <end position="160"/>
    </location>
</feature>
<sequence>MTTEQKNAQQLSIHQVNARTRQHSAAARISHAVVALLSASGLATSLYLGWTVESTLPIGVAYSGGFSAGWEHLLNQPAYFTFLSALLVMITSVMLALRPDRRSTFFHAVRLASVVQIVITGLVFNLLLRAEGRMLGVWLFNDRMLHVILPVLVPLVWLVFGPHGRLSLKAVAGSVVIPLLWLAVTLIRGPILDWYPYNILDVPGMGYAGVSIYIGAILAAFILIACFLWLIDRTLAKRSAPAEVAERAAELRTAERQLRREAQ</sequence>
<comment type="caution">
    <text evidence="2">The sequence shown here is derived from an EMBL/GenBank/DDBJ whole genome shotgun (WGS) entry which is preliminary data.</text>
</comment>
<dbReference type="NCBIfam" id="NF038065">
    <property type="entry name" value="Pr6Pr"/>
    <property type="match status" value="1"/>
</dbReference>
<keyword evidence="1" id="KW-1133">Transmembrane helix</keyword>
<feature type="transmembrane region" description="Helical" evidence="1">
    <location>
        <begin position="29"/>
        <end position="50"/>
    </location>
</feature>
<dbReference type="RefSeq" id="WP_157324458.1">
    <property type="nucleotide sequence ID" value="NZ_BMFX01000014.1"/>
</dbReference>
<evidence type="ECO:0000313" key="3">
    <source>
        <dbReference type="Proteomes" id="UP000460157"/>
    </source>
</evidence>
<name>A0A7K1UKH3_9MICC</name>
<evidence type="ECO:0000313" key="2">
    <source>
        <dbReference type="EMBL" id="MVT26970.1"/>
    </source>
</evidence>
<organism evidence="2 3">
    <name type="scientific">Nesterenkonia alkaliphila</name>
    <dbReference type="NCBI Taxonomy" id="1463631"/>
    <lineage>
        <taxon>Bacteria</taxon>
        <taxon>Bacillati</taxon>
        <taxon>Actinomycetota</taxon>
        <taxon>Actinomycetes</taxon>
        <taxon>Micrococcales</taxon>
        <taxon>Micrococcaceae</taxon>
        <taxon>Nesterenkonia</taxon>
    </lineage>
</organism>
<feature type="transmembrane region" description="Helical" evidence="1">
    <location>
        <begin position="207"/>
        <end position="231"/>
    </location>
</feature>
<feature type="transmembrane region" description="Helical" evidence="1">
    <location>
        <begin position="109"/>
        <end position="128"/>
    </location>
</feature>
<dbReference type="InterPro" id="IPR049713">
    <property type="entry name" value="Pr6Pr-like"/>
</dbReference>
<keyword evidence="1" id="KW-0472">Membrane</keyword>
<dbReference type="Proteomes" id="UP000460157">
    <property type="component" value="Unassembled WGS sequence"/>
</dbReference>
<evidence type="ECO:0000256" key="1">
    <source>
        <dbReference type="SAM" id="Phobius"/>
    </source>
</evidence>
<dbReference type="EMBL" id="WRPM01000080">
    <property type="protein sequence ID" value="MVT26970.1"/>
    <property type="molecule type" value="Genomic_DNA"/>
</dbReference>
<protein>
    <recommendedName>
        <fullName evidence="4">F420-dependent oxidoreductase</fullName>
    </recommendedName>
</protein>
<dbReference type="OrthoDB" id="9809977at2"/>
<keyword evidence="1" id="KW-0812">Transmembrane</keyword>
<evidence type="ECO:0008006" key="4">
    <source>
        <dbReference type="Google" id="ProtNLM"/>
    </source>
</evidence>
<keyword evidence="3" id="KW-1185">Reference proteome</keyword>